<keyword evidence="2" id="KW-1185">Reference proteome</keyword>
<name>A0ABS8V467_DATST</name>
<evidence type="ECO:0000313" key="1">
    <source>
        <dbReference type="EMBL" id="MCD9641822.1"/>
    </source>
</evidence>
<dbReference type="Proteomes" id="UP000823775">
    <property type="component" value="Unassembled WGS sequence"/>
</dbReference>
<feature type="non-terminal residue" evidence="1">
    <location>
        <position position="73"/>
    </location>
</feature>
<sequence length="73" mass="8383">MAYATNRKIQARRGTMWRMYGEMAYATHSAVPGVARFQSYFKKDLCPFSLILQGVNSGRDRVARDLRLMDGHL</sequence>
<dbReference type="EMBL" id="JACEIK010003469">
    <property type="protein sequence ID" value="MCD9641822.1"/>
    <property type="molecule type" value="Genomic_DNA"/>
</dbReference>
<evidence type="ECO:0000313" key="2">
    <source>
        <dbReference type="Proteomes" id="UP000823775"/>
    </source>
</evidence>
<proteinExistence type="predicted"/>
<comment type="caution">
    <text evidence="1">The sequence shown here is derived from an EMBL/GenBank/DDBJ whole genome shotgun (WGS) entry which is preliminary data.</text>
</comment>
<organism evidence="1 2">
    <name type="scientific">Datura stramonium</name>
    <name type="common">Jimsonweed</name>
    <name type="synonym">Common thornapple</name>
    <dbReference type="NCBI Taxonomy" id="4076"/>
    <lineage>
        <taxon>Eukaryota</taxon>
        <taxon>Viridiplantae</taxon>
        <taxon>Streptophyta</taxon>
        <taxon>Embryophyta</taxon>
        <taxon>Tracheophyta</taxon>
        <taxon>Spermatophyta</taxon>
        <taxon>Magnoliopsida</taxon>
        <taxon>eudicotyledons</taxon>
        <taxon>Gunneridae</taxon>
        <taxon>Pentapetalae</taxon>
        <taxon>asterids</taxon>
        <taxon>lamiids</taxon>
        <taxon>Solanales</taxon>
        <taxon>Solanaceae</taxon>
        <taxon>Solanoideae</taxon>
        <taxon>Datureae</taxon>
        <taxon>Datura</taxon>
    </lineage>
</organism>
<reference evidence="1 2" key="1">
    <citation type="journal article" date="2021" name="BMC Genomics">
        <title>Datura genome reveals duplications of psychoactive alkaloid biosynthetic genes and high mutation rate following tissue culture.</title>
        <authorList>
            <person name="Rajewski A."/>
            <person name="Carter-House D."/>
            <person name="Stajich J."/>
            <person name="Litt A."/>
        </authorList>
    </citation>
    <scope>NUCLEOTIDE SEQUENCE [LARGE SCALE GENOMIC DNA]</scope>
    <source>
        <strain evidence="1">AR-01</strain>
    </source>
</reference>
<accession>A0ABS8V467</accession>
<gene>
    <name evidence="1" type="ORF">HAX54_028268</name>
</gene>
<protein>
    <submittedName>
        <fullName evidence="1">Uncharacterized protein</fullName>
    </submittedName>
</protein>